<dbReference type="EMBL" id="MU003527">
    <property type="protein sequence ID" value="KAF2465857.1"/>
    <property type="molecule type" value="Genomic_DNA"/>
</dbReference>
<keyword evidence="2" id="KW-1185">Reference proteome</keyword>
<sequence length="392" mass="40925">MLFSDKFFLSSAFLLTVGDARPTDECSKSAIYVQTNANDHNSIVAIPIQSNGTLGAGVLHSTGGKGGNHLDSMTLQPVAPDGLLSQSAVAVAGNFLFATNAMTNSASMYRINPENATDLSLYGEYPVKGTFPNTVAASLKHNIACVATTGQTNGISCANFDERHGLGTFDALRPLGLNQSTPPVGPPNTVSQVAFTENEDFLVVTVKADPLTNKPGFVAVYRVEGKRVSHDAVRSSPAGTAILFGFDQIPHTNKFIVTDPSIGAAILNLNTKTSDVSTIKAINITGQAATCWTTISPATGTAFVTDGAVDRLVEIGLNDGGIVNIYDLIANGNSGLFDLRAVGEFLYVLAPGKGTTMPSVTVVKAKAGKVVQHLSLAGLGVTNNVQGMAFYR</sequence>
<accession>A0ACB6QG43</accession>
<dbReference type="Proteomes" id="UP000799755">
    <property type="component" value="Unassembled WGS sequence"/>
</dbReference>
<organism evidence="1 2">
    <name type="scientific">Lindgomyces ingoldianus</name>
    <dbReference type="NCBI Taxonomy" id="673940"/>
    <lineage>
        <taxon>Eukaryota</taxon>
        <taxon>Fungi</taxon>
        <taxon>Dikarya</taxon>
        <taxon>Ascomycota</taxon>
        <taxon>Pezizomycotina</taxon>
        <taxon>Dothideomycetes</taxon>
        <taxon>Pleosporomycetidae</taxon>
        <taxon>Pleosporales</taxon>
        <taxon>Lindgomycetaceae</taxon>
        <taxon>Lindgomyces</taxon>
    </lineage>
</organism>
<protein>
    <submittedName>
        <fullName evidence="1">Uncharacterized protein</fullName>
    </submittedName>
</protein>
<reference evidence="1" key="1">
    <citation type="journal article" date="2020" name="Stud. Mycol.">
        <title>101 Dothideomycetes genomes: a test case for predicting lifestyles and emergence of pathogens.</title>
        <authorList>
            <person name="Haridas S."/>
            <person name="Albert R."/>
            <person name="Binder M."/>
            <person name="Bloem J."/>
            <person name="Labutti K."/>
            <person name="Salamov A."/>
            <person name="Andreopoulos B."/>
            <person name="Baker S."/>
            <person name="Barry K."/>
            <person name="Bills G."/>
            <person name="Bluhm B."/>
            <person name="Cannon C."/>
            <person name="Castanera R."/>
            <person name="Culley D."/>
            <person name="Daum C."/>
            <person name="Ezra D."/>
            <person name="Gonzalez J."/>
            <person name="Henrissat B."/>
            <person name="Kuo A."/>
            <person name="Liang C."/>
            <person name="Lipzen A."/>
            <person name="Lutzoni F."/>
            <person name="Magnuson J."/>
            <person name="Mondo S."/>
            <person name="Nolan M."/>
            <person name="Ohm R."/>
            <person name="Pangilinan J."/>
            <person name="Park H.-J."/>
            <person name="Ramirez L."/>
            <person name="Alfaro M."/>
            <person name="Sun H."/>
            <person name="Tritt A."/>
            <person name="Yoshinaga Y."/>
            <person name="Zwiers L.-H."/>
            <person name="Turgeon B."/>
            <person name="Goodwin S."/>
            <person name="Spatafora J."/>
            <person name="Crous P."/>
            <person name="Grigoriev I."/>
        </authorList>
    </citation>
    <scope>NUCLEOTIDE SEQUENCE</scope>
    <source>
        <strain evidence="1">ATCC 200398</strain>
    </source>
</reference>
<proteinExistence type="predicted"/>
<gene>
    <name evidence="1" type="ORF">BDR25DRAFT_294397</name>
</gene>
<evidence type="ECO:0000313" key="1">
    <source>
        <dbReference type="EMBL" id="KAF2465857.1"/>
    </source>
</evidence>
<evidence type="ECO:0000313" key="2">
    <source>
        <dbReference type="Proteomes" id="UP000799755"/>
    </source>
</evidence>
<name>A0ACB6QG43_9PLEO</name>
<comment type="caution">
    <text evidence="1">The sequence shown here is derived from an EMBL/GenBank/DDBJ whole genome shotgun (WGS) entry which is preliminary data.</text>
</comment>